<proteinExistence type="predicted"/>
<reference evidence="1" key="2">
    <citation type="journal article" date="2021" name="Syst. Appl. Microbiol.">
        <title>Roseomonas hellenica sp. nov., isolated from roots of wild-growing Alkanna tinctoria.</title>
        <authorList>
            <person name="Rat A."/>
            <person name="Naranjo H.D."/>
            <person name="Lebbe L."/>
            <person name="Cnockaert M."/>
            <person name="Krigas N."/>
            <person name="Grigoriadou K."/>
            <person name="Maloupa E."/>
            <person name="Willems A."/>
        </authorList>
    </citation>
    <scope>NUCLEOTIDE SEQUENCE</scope>
    <source>
        <strain evidence="1">LMG 31231</strain>
    </source>
</reference>
<gene>
    <name evidence="1" type="ORF">GXW76_01760</name>
</gene>
<comment type="caution">
    <text evidence="1">The sequence shown here is derived from an EMBL/GenBank/DDBJ whole genome shotgun (WGS) entry which is preliminary data.</text>
</comment>
<organism evidence="1 2">
    <name type="scientific">Neoroseomonas soli</name>
    <dbReference type="NCBI Taxonomy" id="1081025"/>
    <lineage>
        <taxon>Bacteria</taxon>
        <taxon>Pseudomonadati</taxon>
        <taxon>Pseudomonadota</taxon>
        <taxon>Alphaproteobacteria</taxon>
        <taxon>Acetobacterales</taxon>
        <taxon>Acetobacteraceae</taxon>
        <taxon>Neoroseomonas</taxon>
    </lineage>
</organism>
<evidence type="ECO:0000313" key="2">
    <source>
        <dbReference type="Proteomes" id="UP001138751"/>
    </source>
</evidence>
<dbReference type="AlphaFoldDB" id="A0A9X9WRV8"/>
<accession>A0A9X9WRV8</accession>
<dbReference type="Proteomes" id="UP001138751">
    <property type="component" value="Unassembled WGS sequence"/>
</dbReference>
<name>A0A9X9WRV8_9PROT</name>
<evidence type="ECO:0000313" key="1">
    <source>
        <dbReference type="EMBL" id="MBR0669887.1"/>
    </source>
</evidence>
<dbReference type="EMBL" id="JAAEDM010000003">
    <property type="protein sequence ID" value="MBR0669887.1"/>
    <property type="molecule type" value="Genomic_DNA"/>
</dbReference>
<protein>
    <submittedName>
        <fullName evidence="1">Uncharacterized protein</fullName>
    </submittedName>
</protein>
<keyword evidence="2" id="KW-1185">Reference proteome</keyword>
<sequence>MDPLPEVRATIAEAGGPADVALSVNALMYGVAMQSLREVVIGCPHCERLSPDEALLLYAIAEAAAGADRPAEALAPFMRAVALTWLDFPLIDLSRGLGAAGWRFRRRALPGPAEPPRDA</sequence>
<reference evidence="1" key="1">
    <citation type="submission" date="2020-01" db="EMBL/GenBank/DDBJ databases">
        <authorList>
            <person name="Rat A."/>
        </authorList>
    </citation>
    <scope>NUCLEOTIDE SEQUENCE</scope>
    <source>
        <strain evidence="1">LMG 31231</strain>
    </source>
</reference>